<evidence type="ECO:0000313" key="1">
    <source>
        <dbReference type="EMBL" id="GAA4394959.1"/>
    </source>
</evidence>
<evidence type="ECO:0000313" key="2">
    <source>
        <dbReference type="Proteomes" id="UP001500642"/>
    </source>
</evidence>
<gene>
    <name evidence="1" type="ORF">GCM10023167_24940</name>
</gene>
<accession>A0ABP8JSA8</accession>
<dbReference type="Proteomes" id="UP001500642">
    <property type="component" value="Unassembled WGS sequence"/>
</dbReference>
<reference evidence="2" key="1">
    <citation type="journal article" date="2019" name="Int. J. Syst. Evol. Microbiol.">
        <title>The Global Catalogue of Microorganisms (GCM) 10K type strain sequencing project: providing services to taxonomists for standard genome sequencing and annotation.</title>
        <authorList>
            <consortium name="The Broad Institute Genomics Platform"/>
            <consortium name="The Broad Institute Genome Sequencing Center for Infectious Disease"/>
            <person name="Wu L."/>
            <person name="Ma J."/>
        </authorList>
    </citation>
    <scope>NUCLEOTIDE SEQUENCE [LARGE SCALE GENOMIC DNA]</scope>
    <source>
        <strain evidence="2">JCM 17808</strain>
    </source>
</reference>
<keyword evidence="2" id="KW-1185">Reference proteome</keyword>
<dbReference type="RefSeq" id="WP_137319980.1">
    <property type="nucleotide sequence ID" value="NZ_BAABGL010000034.1"/>
</dbReference>
<dbReference type="EMBL" id="BAABGL010000034">
    <property type="protein sequence ID" value="GAA4394959.1"/>
    <property type="molecule type" value="Genomic_DNA"/>
</dbReference>
<protein>
    <submittedName>
        <fullName evidence="1">DUF1852 domain-containing protein</fullName>
    </submittedName>
</protein>
<dbReference type="InterPro" id="IPR015004">
    <property type="entry name" value="MesX"/>
</dbReference>
<sequence length="334" mass="37914">MTEVAFSIEKTRFDVTYQPLEGTRLTTNFANLARGENRQQNLRKALAMIDDRCNELASQEDAGGDRYRVELDIVSVNIELQAEEGAASFPVIEMLQTTVVDTQQGERFEGIVGNNFSSYVRDYDFSIRLPECSRNGSALPEDFGELHGNLFKGLLASDTYATHFSKLPVICISVSTSRTYHRTGYEHPVLGVEYQQDEFSLTDQYFGKMGMRVRYFMPPKSAAPLAFYFLGDLLEDYTNLELIATISTMETFQKIYRPEIYNANTPAGDAYQPSLKHSDFSATGIVYDRDERARLGAEQGRFVQENLIIPHGKTLEQWSARYSDYHHQLQGMTS</sequence>
<name>A0ABP8JSA8_9MICO</name>
<dbReference type="Pfam" id="PF08908">
    <property type="entry name" value="MesX"/>
    <property type="match status" value="1"/>
</dbReference>
<comment type="caution">
    <text evidence="1">The sequence shown here is derived from an EMBL/GenBank/DDBJ whole genome shotgun (WGS) entry which is preliminary data.</text>
</comment>
<proteinExistence type="predicted"/>
<organism evidence="1 2">
    <name type="scientific">Brevibacterium pityocampae</name>
    <dbReference type="NCBI Taxonomy" id="506594"/>
    <lineage>
        <taxon>Bacteria</taxon>
        <taxon>Bacillati</taxon>
        <taxon>Actinomycetota</taxon>
        <taxon>Actinomycetes</taxon>
        <taxon>Micrococcales</taxon>
        <taxon>Brevibacteriaceae</taxon>
        <taxon>Brevibacterium</taxon>
    </lineage>
</organism>